<reference evidence="11" key="1">
    <citation type="journal article" date="2019" name="Int. J. Syst. Evol. Microbiol.">
        <title>The Global Catalogue of Microorganisms (GCM) 10K type strain sequencing project: providing services to taxonomists for standard genome sequencing and annotation.</title>
        <authorList>
            <consortium name="The Broad Institute Genomics Platform"/>
            <consortium name="The Broad Institute Genome Sequencing Center for Infectious Disease"/>
            <person name="Wu L."/>
            <person name="Ma J."/>
        </authorList>
    </citation>
    <scope>NUCLEOTIDE SEQUENCE [LARGE SCALE GENOMIC DNA]</scope>
    <source>
        <strain evidence="11">CCUG 57401</strain>
    </source>
</reference>
<protein>
    <recommendedName>
        <fullName evidence="2">histidine kinase</fullName>
        <ecNumber evidence="2">2.7.13.3</ecNumber>
    </recommendedName>
</protein>
<feature type="modified residue" description="4-aspartylphosphate" evidence="6">
    <location>
        <position position="85"/>
    </location>
</feature>
<evidence type="ECO:0000313" key="10">
    <source>
        <dbReference type="EMBL" id="MFC5500328.1"/>
    </source>
</evidence>
<dbReference type="GO" id="GO:0005524">
    <property type="term" value="F:ATP binding"/>
    <property type="evidence" value="ECO:0007669"/>
    <property type="project" value="UniProtKB-KW"/>
</dbReference>
<comment type="catalytic activity">
    <reaction evidence="1">
        <text>ATP + protein L-histidine = ADP + protein N-phospho-L-histidine.</text>
        <dbReference type="EC" id="2.7.13.3"/>
    </reaction>
</comment>
<evidence type="ECO:0000256" key="5">
    <source>
        <dbReference type="ARBA" id="ARBA00022777"/>
    </source>
</evidence>
<evidence type="ECO:0000256" key="6">
    <source>
        <dbReference type="PROSITE-ProRule" id="PRU00169"/>
    </source>
</evidence>
<dbReference type="InterPro" id="IPR005467">
    <property type="entry name" value="His_kinase_dom"/>
</dbReference>
<name>A0ABW0NK46_9BURK</name>
<dbReference type="SUPFAM" id="SSF52172">
    <property type="entry name" value="CheY-like"/>
    <property type="match status" value="1"/>
</dbReference>
<keyword evidence="5" id="KW-0418">Kinase</keyword>
<feature type="coiled-coil region" evidence="7">
    <location>
        <begin position="160"/>
        <end position="187"/>
    </location>
</feature>
<sequence>MTPAGNRRILLIDDTASIHDNFRKILAPQPVQQRLDEIEAALGCPPVLPPDAGFELDSAFQGCQGAEMVQAALAAGRPYALAFVDMRMPPGWDGVETIEEIWRIDPQIQIVICTAYSDHPWEEVMVRLDVRDRLLIVRKPFDVIEVSQLARTLSAKWDATRQAASQIDSLTQALERLRASEAALRQSHAELEAFSQSMSHDLRAPLTAMHSFSQLLARSLDGELAGKPLHYLHRIQANAAVGERLIEELLFLNQVARARLRPERVELGSLCGELVDELRKAEPQRQVTLEVQEGLWAEADRNLAQGALRRLLHNAWRFSAAQPSARIEFGRQDGDAGETVFYLRDNGSGFDIDSADKLFHSFQRLHGDSTLAGTGAGLVAVNRIIGRHGGRVWADSCTGGGTTVYFTLSPARPLGAIQ</sequence>
<evidence type="ECO:0000256" key="4">
    <source>
        <dbReference type="ARBA" id="ARBA00022679"/>
    </source>
</evidence>
<dbReference type="SUPFAM" id="SSF47384">
    <property type="entry name" value="Homodimeric domain of signal transducing histidine kinase"/>
    <property type="match status" value="1"/>
</dbReference>
<evidence type="ECO:0000256" key="3">
    <source>
        <dbReference type="ARBA" id="ARBA00022553"/>
    </source>
</evidence>
<dbReference type="PROSITE" id="PS50109">
    <property type="entry name" value="HIS_KIN"/>
    <property type="match status" value="1"/>
</dbReference>
<dbReference type="Gene3D" id="3.30.565.10">
    <property type="entry name" value="Histidine kinase-like ATPase, C-terminal domain"/>
    <property type="match status" value="1"/>
</dbReference>
<keyword evidence="4" id="KW-0808">Transferase</keyword>
<dbReference type="PRINTS" id="PR00344">
    <property type="entry name" value="BCTRLSENSOR"/>
</dbReference>
<gene>
    <name evidence="10" type="ORF">ACFPOE_22485</name>
</gene>
<dbReference type="SMART" id="SM00387">
    <property type="entry name" value="HATPase_c"/>
    <property type="match status" value="1"/>
</dbReference>
<dbReference type="RefSeq" id="WP_376852580.1">
    <property type="nucleotide sequence ID" value="NZ_JBHSMF010000015.1"/>
</dbReference>
<accession>A0ABW0NK46</accession>
<dbReference type="PANTHER" id="PTHR42878">
    <property type="entry name" value="TWO-COMPONENT HISTIDINE KINASE"/>
    <property type="match status" value="1"/>
</dbReference>
<evidence type="ECO:0000256" key="2">
    <source>
        <dbReference type="ARBA" id="ARBA00012438"/>
    </source>
</evidence>
<keyword evidence="10" id="KW-0547">Nucleotide-binding</keyword>
<evidence type="ECO:0000256" key="7">
    <source>
        <dbReference type="SAM" id="Coils"/>
    </source>
</evidence>
<feature type="domain" description="Response regulatory" evidence="9">
    <location>
        <begin position="8"/>
        <end position="154"/>
    </location>
</feature>
<dbReference type="SUPFAM" id="SSF55874">
    <property type="entry name" value="ATPase domain of HSP90 chaperone/DNA topoisomerase II/histidine kinase"/>
    <property type="match status" value="1"/>
</dbReference>
<dbReference type="InterPro" id="IPR036097">
    <property type="entry name" value="HisK_dim/P_sf"/>
</dbReference>
<dbReference type="Gene3D" id="3.40.50.2300">
    <property type="match status" value="1"/>
</dbReference>
<evidence type="ECO:0000259" key="9">
    <source>
        <dbReference type="PROSITE" id="PS50110"/>
    </source>
</evidence>
<dbReference type="InterPro" id="IPR050351">
    <property type="entry name" value="BphY/WalK/GraS-like"/>
</dbReference>
<evidence type="ECO:0000256" key="1">
    <source>
        <dbReference type="ARBA" id="ARBA00000085"/>
    </source>
</evidence>
<organism evidence="10 11">
    <name type="scientific">Caenimonas terrae</name>
    <dbReference type="NCBI Taxonomy" id="696074"/>
    <lineage>
        <taxon>Bacteria</taxon>
        <taxon>Pseudomonadati</taxon>
        <taxon>Pseudomonadota</taxon>
        <taxon>Betaproteobacteria</taxon>
        <taxon>Burkholderiales</taxon>
        <taxon>Comamonadaceae</taxon>
        <taxon>Caenimonas</taxon>
    </lineage>
</organism>
<dbReference type="InterPro" id="IPR011006">
    <property type="entry name" value="CheY-like_superfamily"/>
</dbReference>
<evidence type="ECO:0000313" key="11">
    <source>
        <dbReference type="Proteomes" id="UP001596037"/>
    </source>
</evidence>
<dbReference type="Proteomes" id="UP001596037">
    <property type="component" value="Unassembled WGS sequence"/>
</dbReference>
<dbReference type="Gene3D" id="1.10.287.130">
    <property type="match status" value="1"/>
</dbReference>
<keyword evidence="10" id="KW-0067">ATP-binding</keyword>
<dbReference type="InterPro" id="IPR036890">
    <property type="entry name" value="HATPase_C_sf"/>
</dbReference>
<dbReference type="InterPro" id="IPR004358">
    <property type="entry name" value="Sig_transdc_His_kin-like_C"/>
</dbReference>
<feature type="domain" description="Histidine kinase" evidence="8">
    <location>
        <begin position="197"/>
        <end position="412"/>
    </location>
</feature>
<dbReference type="PROSITE" id="PS50110">
    <property type="entry name" value="RESPONSE_REGULATORY"/>
    <property type="match status" value="1"/>
</dbReference>
<dbReference type="PANTHER" id="PTHR42878:SF15">
    <property type="entry name" value="BACTERIOPHYTOCHROME"/>
    <property type="match status" value="1"/>
</dbReference>
<dbReference type="EC" id="2.7.13.3" evidence="2"/>
<dbReference type="SMART" id="SM00388">
    <property type="entry name" value="HisKA"/>
    <property type="match status" value="1"/>
</dbReference>
<keyword evidence="11" id="KW-1185">Reference proteome</keyword>
<keyword evidence="7" id="KW-0175">Coiled coil</keyword>
<evidence type="ECO:0000259" key="8">
    <source>
        <dbReference type="PROSITE" id="PS50109"/>
    </source>
</evidence>
<dbReference type="CDD" id="cd00082">
    <property type="entry name" value="HisKA"/>
    <property type="match status" value="1"/>
</dbReference>
<dbReference type="InterPro" id="IPR003594">
    <property type="entry name" value="HATPase_dom"/>
</dbReference>
<dbReference type="EMBL" id="JBHSMF010000015">
    <property type="protein sequence ID" value="MFC5500328.1"/>
    <property type="molecule type" value="Genomic_DNA"/>
</dbReference>
<proteinExistence type="predicted"/>
<keyword evidence="3 6" id="KW-0597">Phosphoprotein</keyword>
<dbReference type="Pfam" id="PF00512">
    <property type="entry name" value="HisKA"/>
    <property type="match status" value="1"/>
</dbReference>
<dbReference type="Pfam" id="PF02518">
    <property type="entry name" value="HATPase_c"/>
    <property type="match status" value="1"/>
</dbReference>
<dbReference type="InterPro" id="IPR001789">
    <property type="entry name" value="Sig_transdc_resp-reg_receiver"/>
</dbReference>
<dbReference type="InterPro" id="IPR003661">
    <property type="entry name" value="HisK_dim/P_dom"/>
</dbReference>
<comment type="caution">
    <text evidence="10">The sequence shown here is derived from an EMBL/GenBank/DDBJ whole genome shotgun (WGS) entry which is preliminary data.</text>
</comment>